<protein>
    <submittedName>
        <fullName evidence="3">Uncharacterized protein</fullName>
    </submittedName>
</protein>
<comment type="caution">
    <text evidence="3">The sequence shown here is derived from an EMBL/GenBank/DDBJ whole genome shotgun (WGS) entry which is preliminary data.</text>
</comment>
<keyword evidence="1" id="KW-0175">Coiled coil</keyword>
<organism evidence="3 4">
    <name type="scientific">Tenacibaculum vairaonense</name>
    <dbReference type="NCBI Taxonomy" id="3137860"/>
    <lineage>
        <taxon>Bacteria</taxon>
        <taxon>Pseudomonadati</taxon>
        <taxon>Bacteroidota</taxon>
        <taxon>Flavobacteriia</taxon>
        <taxon>Flavobacteriales</taxon>
        <taxon>Flavobacteriaceae</taxon>
        <taxon>Tenacibaculum</taxon>
    </lineage>
</organism>
<dbReference type="Proteomes" id="UP001497602">
    <property type="component" value="Unassembled WGS sequence"/>
</dbReference>
<evidence type="ECO:0000256" key="2">
    <source>
        <dbReference type="SAM" id="Phobius"/>
    </source>
</evidence>
<keyword evidence="4" id="KW-1185">Reference proteome</keyword>
<reference evidence="3 4" key="1">
    <citation type="submission" date="2024-05" db="EMBL/GenBank/DDBJ databases">
        <authorList>
            <person name="Duchaud E."/>
        </authorList>
    </citation>
    <scope>NUCLEOTIDE SEQUENCE [LARGE SCALE GENOMIC DNA]</scope>
    <source>
        <strain evidence="3">Ena-SAMPLE-TAB-13-05-2024-13:56:06:370-140305</strain>
    </source>
</reference>
<name>A0ABM9PQF8_9FLAO</name>
<feature type="coiled-coil region" evidence="1">
    <location>
        <begin position="38"/>
        <end position="65"/>
    </location>
</feature>
<evidence type="ECO:0000313" key="3">
    <source>
        <dbReference type="EMBL" id="CAL2107971.1"/>
    </source>
</evidence>
<proteinExistence type="predicted"/>
<evidence type="ECO:0000256" key="1">
    <source>
        <dbReference type="SAM" id="Coils"/>
    </source>
</evidence>
<dbReference type="RefSeq" id="WP_348703049.1">
    <property type="nucleotide sequence ID" value="NZ_CAXIYA010000011.1"/>
</dbReference>
<sequence length="294" mass="33704">MMAVKRFLNKGVIAFLLLLVIGIGYLAYQNTMDFLSLKNAFDTEKKELELELDNVIHDYQIAINENQDYSIKLGEKLKEVEMLKDTIQRLKTSNYNLLRIYRKKISRLEKENKRLLNKLDSLRVLNLELFNENDSVKQALSKEEILNLTLVKNNEVLEKKVAFAEVIDIDKLVLNAMKKRSSGKLTTTYRARRANAIKVQFDLLENNVIDKGIKPIYVQLLNSKGDVIAGKEEVTLTNGTIITYSDTINADYYNDRLSVTSLIDIIPGSLQTGTYTVKIYVNKVFTKEAIIKLK</sequence>
<keyword evidence="2" id="KW-0812">Transmembrane</keyword>
<keyword evidence="2" id="KW-0472">Membrane</keyword>
<evidence type="ECO:0000313" key="4">
    <source>
        <dbReference type="Proteomes" id="UP001497602"/>
    </source>
</evidence>
<feature type="transmembrane region" description="Helical" evidence="2">
    <location>
        <begin position="7"/>
        <end position="28"/>
    </location>
</feature>
<accession>A0ABM9PQF8</accession>
<gene>
    <name evidence="3" type="ORF">T190115A13A_50213</name>
</gene>
<keyword evidence="2" id="KW-1133">Transmembrane helix</keyword>
<feature type="coiled-coil region" evidence="1">
    <location>
        <begin position="98"/>
        <end position="125"/>
    </location>
</feature>
<dbReference type="EMBL" id="CAXJRC010000042">
    <property type="protein sequence ID" value="CAL2107971.1"/>
    <property type="molecule type" value="Genomic_DNA"/>
</dbReference>